<dbReference type="InterPro" id="IPR036909">
    <property type="entry name" value="Cyt_c-like_dom_sf"/>
</dbReference>
<evidence type="ECO:0000313" key="8">
    <source>
        <dbReference type="EMBL" id="AUX20469.1"/>
    </source>
</evidence>
<gene>
    <name evidence="8" type="ORF">SOCEGT47_009400</name>
</gene>
<keyword evidence="6" id="KW-0732">Signal</keyword>
<evidence type="ECO:0000256" key="1">
    <source>
        <dbReference type="ARBA" id="ARBA00022617"/>
    </source>
</evidence>
<dbReference type="InterPro" id="IPR009056">
    <property type="entry name" value="Cyt_c-like_dom"/>
</dbReference>
<dbReference type="RefSeq" id="WP_129345663.1">
    <property type="nucleotide sequence ID" value="NZ_CP012670.1"/>
</dbReference>
<keyword evidence="2 4" id="KW-0479">Metal-binding</keyword>
<name>A0A4P2PUX5_SORCE</name>
<dbReference type="Gene3D" id="1.10.760.10">
    <property type="entry name" value="Cytochrome c-like domain"/>
    <property type="match status" value="1"/>
</dbReference>
<evidence type="ECO:0000256" key="6">
    <source>
        <dbReference type="SAM" id="SignalP"/>
    </source>
</evidence>
<dbReference type="GO" id="GO:0046872">
    <property type="term" value="F:metal ion binding"/>
    <property type="evidence" value="ECO:0007669"/>
    <property type="project" value="UniProtKB-KW"/>
</dbReference>
<dbReference type="Pfam" id="PF13442">
    <property type="entry name" value="Cytochrome_CBB3"/>
    <property type="match status" value="1"/>
</dbReference>
<evidence type="ECO:0000256" key="2">
    <source>
        <dbReference type="ARBA" id="ARBA00022723"/>
    </source>
</evidence>
<protein>
    <recommendedName>
        <fullName evidence="7">Cytochrome c domain-containing protein</fullName>
    </recommendedName>
</protein>
<keyword evidence="3 4" id="KW-0408">Iron</keyword>
<feature type="signal peptide" evidence="6">
    <location>
        <begin position="1"/>
        <end position="17"/>
    </location>
</feature>
<evidence type="ECO:0000256" key="5">
    <source>
        <dbReference type="SAM" id="MobiDB-lite"/>
    </source>
</evidence>
<dbReference type="Proteomes" id="UP000295781">
    <property type="component" value="Chromosome"/>
</dbReference>
<feature type="chain" id="PRO_5020359391" description="Cytochrome c domain-containing protein" evidence="6">
    <location>
        <begin position="18"/>
        <end position="133"/>
    </location>
</feature>
<dbReference type="PROSITE" id="PS51007">
    <property type="entry name" value="CYTC"/>
    <property type="match status" value="1"/>
</dbReference>
<dbReference type="GO" id="GO:0020037">
    <property type="term" value="F:heme binding"/>
    <property type="evidence" value="ECO:0007669"/>
    <property type="project" value="InterPro"/>
</dbReference>
<feature type="domain" description="Cytochrome c" evidence="7">
    <location>
        <begin position="49"/>
        <end position="130"/>
    </location>
</feature>
<evidence type="ECO:0000256" key="3">
    <source>
        <dbReference type="ARBA" id="ARBA00023004"/>
    </source>
</evidence>
<evidence type="ECO:0000256" key="4">
    <source>
        <dbReference type="PROSITE-ProRule" id="PRU00433"/>
    </source>
</evidence>
<reference evidence="8 9" key="1">
    <citation type="submission" date="2015-09" db="EMBL/GenBank/DDBJ databases">
        <title>Sorangium comparison.</title>
        <authorList>
            <person name="Zaburannyi N."/>
            <person name="Bunk B."/>
            <person name="Overmann J."/>
            <person name="Mueller R."/>
        </authorList>
    </citation>
    <scope>NUCLEOTIDE SEQUENCE [LARGE SCALE GENOMIC DNA]</scope>
    <source>
        <strain evidence="8 9">So ceGT47</strain>
    </source>
</reference>
<evidence type="ECO:0000313" key="9">
    <source>
        <dbReference type="Proteomes" id="UP000295781"/>
    </source>
</evidence>
<dbReference type="OrthoDB" id="5520941at2"/>
<proteinExistence type="predicted"/>
<evidence type="ECO:0000259" key="7">
    <source>
        <dbReference type="PROSITE" id="PS51007"/>
    </source>
</evidence>
<keyword evidence="1 4" id="KW-0349">Heme</keyword>
<dbReference type="GO" id="GO:0009055">
    <property type="term" value="F:electron transfer activity"/>
    <property type="evidence" value="ECO:0007669"/>
    <property type="project" value="InterPro"/>
</dbReference>
<dbReference type="SUPFAM" id="SSF46626">
    <property type="entry name" value="Cytochrome c"/>
    <property type="match status" value="1"/>
</dbReference>
<accession>A0A4P2PUX5</accession>
<feature type="region of interest" description="Disordered" evidence="5">
    <location>
        <begin position="25"/>
        <end position="50"/>
    </location>
</feature>
<organism evidence="8 9">
    <name type="scientific">Sorangium cellulosum</name>
    <name type="common">Polyangium cellulosum</name>
    <dbReference type="NCBI Taxonomy" id="56"/>
    <lineage>
        <taxon>Bacteria</taxon>
        <taxon>Pseudomonadati</taxon>
        <taxon>Myxococcota</taxon>
        <taxon>Polyangia</taxon>
        <taxon>Polyangiales</taxon>
        <taxon>Polyangiaceae</taxon>
        <taxon>Sorangium</taxon>
    </lineage>
</organism>
<dbReference type="EMBL" id="CP012670">
    <property type="protein sequence ID" value="AUX20469.1"/>
    <property type="molecule type" value="Genomic_DNA"/>
</dbReference>
<dbReference type="AlphaFoldDB" id="A0A4P2PUX5"/>
<sequence>MPIRSILLFCLAPFAIAALQGCGGDDGGDSSSSNHDGEALGECPPDSAAQQTAGYDALQRECVVCHGTDKVGATARIGAPDGMNVDDPEWVRAEAGEIMEEIEAGTMPFGAGKLPDDTIESIRVYLACDAAAQ</sequence>
<dbReference type="PROSITE" id="PS51257">
    <property type="entry name" value="PROKAR_LIPOPROTEIN"/>
    <property type="match status" value="1"/>
</dbReference>